<dbReference type="AlphaFoldDB" id="A0A226DBS2"/>
<comment type="caution">
    <text evidence="2">The sequence shown here is derived from an EMBL/GenBank/DDBJ whole genome shotgun (WGS) entry which is preliminary data.</text>
</comment>
<feature type="transmembrane region" description="Helical" evidence="1">
    <location>
        <begin position="121"/>
        <end position="140"/>
    </location>
</feature>
<protein>
    <submittedName>
        <fullName evidence="2">Uncharacterized protein</fullName>
    </submittedName>
</protein>
<keyword evidence="1" id="KW-0472">Membrane</keyword>
<keyword evidence="1" id="KW-1133">Transmembrane helix</keyword>
<evidence type="ECO:0000313" key="3">
    <source>
        <dbReference type="Proteomes" id="UP000198287"/>
    </source>
</evidence>
<name>A0A226DBS2_FOLCA</name>
<proteinExistence type="predicted"/>
<accession>A0A226DBS2</accession>
<dbReference type="EMBL" id="LNIX01000027">
    <property type="protein sequence ID" value="OXA42091.1"/>
    <property type="molecule type" value="Genomic_DNA"/>
</dbReference>
<gene>
    <name evidence="2" type="ORF">Fcan01_23290</name>
</gene>
<reference evidence="2 3" key="1">
    <citation type="submission" date="2015-12" db="EMBL/GenBank/DDBJ databases">
        <title>The genome of Folsomia candida.</title>
        <authorList>
            <person name="Faddeeva A."/>
            <person name="Derks M.F."/>
            <person name="Anvar Y."/>
            <person name="Smit S."/>
            <person name="Van Straalen N."/>
            <person name="Roelofs D."/>
        </authorList>
    </citation>
    <scope>NUCLEOTIDE SEQUENCE [LARGE SCALE GENOMIC DNA]</scope>
    <source>
        <strain evidence="2 3">VU population</strain>
        <tissue evidence="2">Whole body</tissue>
    </source>
</reference>
<keyword evidence="1" id="KW-0812">Transmembrane</keyword>
<evidence type="ECO:0000256" key="1">
    <source>
        <dbReference type="SAM" id="Phobius"/>
    </source>
</evidence>
<organism evidence="2 3">
    <name type="scientific">Folsomia candida</name>
    <name type="common">Springtail</name>
    <dbReference type="NCBI Taxonomy" id="158441"/>
    <lineage>
        <taxon>Eukaryota</taxon>
        <taxon>Metazoa</taxon>
        <taxon>Ecdysozoa</taxon>
        <taxon>Arthropoda</taxon>
        <taxon>Hexapoda</taxon>
        <taxon>Collembola</taxon>
        <taxon>Entomobryomorpha</taxon>
        <taxon>Isotomoidea</taxon>
        <taxon>Isotomidae</taxon>
        <taxon>Proisotominae</taxon>
        <taxon>Folsomia</taxon>
    </lineage>
</organism>
<sequence length="176" mass="19533">MSFGSPLVATTGRGHKSLLEPRATPELARVRMAVAALRKAKAKMLLGCRRDTECPDCPGDLKETCRWPGYCQCIRQDQLFSSRLYSVSHLSETLIPWDFDPKTSLVSGKLKKLPKNTDPTVLAIIGLFSSGIVLGIHMLVNTLFLKRDDAATQLNLILNYEQQNLCKKFVSGSVRP</sequence>
<dbReference type="Proteomes" id="UP000198287">
    <property type="component" value="Unassembled WGS sequence"/>
</dbReference>
<keyword evidence="3" id="KW-1185">Reference proteome</keyword>
<evidence type="ECO:0000313" key="2">
    <source>
        <dbReference type="EMBL" id="OXA42091.1"/>
    </source>
</evidence>